<name>A0A382KNT8_9ZZZZ</name>
<accession>A0A382KNT8</accession>
<proteinExistence type="predicted"/>
<dbReference type="AlphaFoldDB" id="A0A382KNT8"/>
<organism evidence="1">
    <name type="scientific">marine metagenome</name>
    <dbReference type="NCBI Taxonomy" id="408172"/>
    <lineage>
        <taxon>unclassified sequences</taxon>
        <taxon>metagenomes</taxon>
        <taxon>ecological metagenomes</taxon>
    </lineage>
</organism>
<evidence type="ECO:0000313" key="1">
    <source>
        <dbReference type="EMBL" id="SVC24922.1"/>
    </source>
</evidence>
<reference evidence="1" key="1">
    <citation type="submission" date="2018-05" db="EMBL/GenBank/DDBJ databases">
        <authorList>
            <person name="Lanie J.A."/>
            <person name="Ng W.-L."/>
            <person name="Kazmierczak K.M."/>
            <person name="Andrzejewski T.M."/>
            <person name="Davidsen T.M."/>
            <person name="Wayne K.J."/>
            <person name="Tettelin H."/>
            <person name="Glass J.I."/>
            <person name="Rusch D."/>
            <person name="Podicherti R."/>
            <person name="Tsui H.-C.T."/>
            <person name="Winkler M.E."/>
        </authorList>
    </citation>
    <scope>NUCLEOTIDE SEQUENCE</scope>
</reference>
<gene>
    <name evidence="1" type="ORF">METZ01_LOCUS277776</name>
</gene>
<dbReference type="EMBL" id="UINC01081256">
    <property type="protein sequence ID" value="SVC24922.1"/>
    <property type="molecule type" value="Genomic_DNA"/>
</dbReference>
<sequence>MSDEGYAVPYYGQSKENLAKLHQANKQILIAKGLSDV</sequence>
<protein>
    <submittedName>
        <fullName evidence="1">Uncharacterized protein</fullName>
    </submittedName>
</protein>